<organism evidence="2 3">
    <name type="scientific">Paenibacillus foliorum</name>
    <dbReference type="NCBI Taxonomy" id="2654974"/>
    <lineage>
        <taxon>Bacteria</taxon>
        <taxon>Bacillati</taxon>
        <taxon>Bacillota</taxon>
        <taxon>Bacilli</taxon>
        <taxon>Bacillales</taxon>
        <taxon>Paenibacillaceae</taxon>
        <taxon>Paenibacillus</taxon>
    </lineage>
</organism>
<gene>
    <name evidence="2" type="ORF">GC093_18070</name>
</gene>
<dbReference type="SUPFAM" id="SSF88713">
    <property type="entry name" value="Glycoside hydrolase/deacetylase"/>
    <property type="match status" value="1"/>
</dbReference>
<dbReference type="Gene3D" id="3.80.10.10">
    <property type="entry name" value="Ribonuclease Inhibitor"/>
    <property type="match status" value="1"/>
</dbReference>
<dbReference type="InterPro" id="IPR011330">
    <property type="entry name" value="Glyco_hydro/deAcase_b/a-brl"/>
</dbReference>
<dbReference type="Gene3D" id="3.20.20.370">
    <property type="entry name" value="Glycoside hydrolase/deacetylase"/>
    <property type="match status" value="1"/>
</dbReference>
<protein>
    <submittedName>
        <fullName evidence="2">Polysaccharide deacetylase family protein</fullName>
    </submittedName>
</protein>
<comment type="caution">
    <text evidence="2">The sequence shown here is derived from an EMBL/GenBank/DDBJ whole genome shotgun (WGS) entry which is preliminary data.</text>
</comment>
<feature type="domain" description="NodB homology" evidence="1">
    <location>
        <begin position="41"/>
        <end position="179"/>
    </location>
</feature>
<dbReference type="Proteomes" id="UP000641588">
    <property type="component" value="Unassembled WGS sequence"/>
</dbReference>
<dbReference type="RefSeq" id="WP_171653320.1">
    <property type="nucleotide sequence ID" value="NZ_WHOD01000067.1"/>
</dbReference>
<name>A0A972H2L5_9BACL</name>
<dbReference type="InterPro" id="IPR002509">
    <property type="entry name" value="NODB_dom"/>
</dbReference>
<sequence length="376" mass="43692">MKKIIERIQTIRNSKKIIRDMRGEINNEISLEAESIPFLNKPGIIFTFDDGFRIRHWYDYGIGKKSNYNDLFGYFDVKATFNINAYHLFENQRELTQSEIDMLLELQANGHEIAHHGYKHRNSVEYTRTYGLNSWIEDDISLLIEWMAKQKHSISGDQFKCPVSFAFPGSKYNEETCEAIVTRFFKIARGYLKQDNLISMQHTGFSPSVCIDENVFPNIKLLKPALFYAKETGRNLVLMGHSILPKNINWDNYGWGEGSKEAGKYRISPENIEYIINEAKKIGLEFYTMAEAAGIATFIDHRLEGAIREQLNIKEKWIYIKDLLKIKELNLEGKGISNLAGIEYLTNLEKLNIINNKNLNNMKLLNKLKRIKKLEM</sequence>
<dbReference type="InterPro" id="IPR032675">
    <property type="entry name" value="LRR_dom_sf"/>
</dbReference>
<dbReference type="EMBL" id="WHOD01000067">
    <property type="protein sequence ID" value="NOU95116.1"/>
    <property type="molecule type" value="Genomic_DNA"/>
</dbReference>
<evidence type="ECO:0000313" key="2">
    <source>
        <dbReference type="EMBL" id="NOU95116.1"/>
    </source>
</evidence>
<dbReference type="GO" id="GO:0005975">
    <property type="term" value="P:carbohydrate metabolic process"/>
    <property type="evidence" value="ECO:0007669"/>
    <property type="project" value="InterPro"/>
</dbReference>
<dbReference type="GO" id="GO:0016810">
    <property type="term" value="F:hydrolase activity, acting on carbon-nitrogen (but not peptide) bonds"/>
    <property type="evidence" value="ECO:0007669"/>
    <property type="project" value="InterPro"/>
</dbReference>
<reference evidence="2" key="1">
    <citation type="submission" date="2019-10" db="EMBL/GenBank/DDBJ databases">
        <title>Description of Paenibacillus glebae sp. nov.</title>
        <authorList>
            <person name="Carlier A."/>
            <person name="Qi S."/>
        </authorList>
    </citation>
    <scope>NUCLEOTIDE SEQUENCE</scope>
    <source>
        <strain evidence="2">LMG 31456</strain>
    </source>
</reference>
<dbReference type="SUPFAM" id="SSF52058">
    <property type="entry name" value="L domain-like"/>
    <property type="match status" value="1"/>
</dbReference>
<evidence type="ECO:0000259" key="1">
    <source>
        <dbReference type="Pfam" id="PF01522"/>
    </source>
</evidence>
<dbReference type="Pfam" id="PF01522">
    <property type="entry name" value="Polysacc_deac_1"/>
    <property type="match status" value="1"/>
</dbReference>
<keyword evidence="3" id="KW-1185">Reference proteome</keyword>
<proteinExistence type="predicted"/>
<accession>A0A972H2L5</accession>
<evidence type="ECO:0000313" key="3">
    <source>
        <dbReference type="Proteomes" id="UP000641588"/>
    </source>
</evidence>
<dbReference type="AlphaFoldDB" id="A0A972H2L5"/>